<dbReference type="Pfam" id="PF01764">
    <property type="entry name" value="Lipase_3"/>
    <property type="match status" value="1"/>
</dbReference>
<dbReference type="EMBL" id="LT671823">
    <property type="protein sequence ID" value="SHO78120.1"/>
    <property type="molecule type" value="Genomic_DNA"/>
</dbReference>
<comment type="similarity">
    <text evidence="8">Belongs to the AB hydrolase superfamily. Lipase family. Class 3 subfamily.</text>
</comment>
<keyword evidence="2" id="KW-0964">Secreted</keyword>
<evidence type="ECO:0000256" key="4">
    <source>
        <dbReference type="ARBA" id="ARBA00022801"/>
    </source>
</evidence>
<proteinExistence type="inferred from homology"/>
<keyword evidence="5" id="KW-0442">Lipid degradation</keyword>
<keyword evidence="13" id="KW-1185">Reference proteome</keyword>
<comment type="catalytic activity">
    <reaction evidence="9">
        <text>a diacylglycerol + H2O = a monoacylglycerol + a fatty acid + H(+)</text>
        <dbReference type="Rhea" id="RHEA:32731"/>
        <dbReference type="ChEBI" id="CHEBI:15377"/>
        <dbReference type="ChEBI" id="CHEBI:15378"/>
        <dbReference type="ChEBI" id="CHEBI:17408"/>
        <dbReference type="ChEBI" id="CHEBI:18035"/>
        <dbReference type="ChEBI" id="CHEBI:28868"/>
    </reaction>
</comment>
<comment type="catalytic activity">
    <reaction evidence="10">
        <text>a monoacylglycerol + H2O = glycerol + a fatty acid + H(+)</text>
        <dbReference type="Rhea" id="RHEA:15245"/>
        <dbReference type="ChEBI" id="CHEBI:15377"/>
        <dbReference type="ChEBI" id="CHEBI:15378"/>
        <dbReference type="ChEBI" id="CHEBI:17408"/>
        <dbReference type="ChEBI" id="CHEBI:17754"/>
        <dbReference type="ChEBI" id="CHEBI:28868"/>
    </reaction>
</comment>
<reference evidence="13" key="1">
    <citation type="journal article" date="2017" name="Nucleic Acids Res.">
        <title>Proteogenomics produces comprehensive and highly accurate protein-coding gene annotation in a complete genome assembly of Malassezia sympodialis.</title>
        <authorList>
            <person name="Zhu Y."/>
            <person name="Engstroem P.G."/>
            <person name="Tellgren-Roth C."/>
            <person name="Baudo C.D."/>
            <person name="Kennell J.C."/>
            <person name="Sun S."/>
            <person name="Billmyre R.B."/>
            <person name="Schroeder M.S."/>
            <person name="Andersson A."/>
            <person name="Holm T."/>
            <person name="Sigurgeirsson B."/>
            <person name="Wu G."/>
            <person name="Sankaranarayanan S.R."/>
            <person name="Siddharthan R."/>
            <person name="Sanyal K."/>
            <person name="Lundeberg J."/>
            <person name="Nystedt B."/>
            <person name="Boekhout T."/>
            <person name="Dawson T.L. Jr."/>
            <person name="Heitman J."/>
            <person name="Scheynius A."/>
            <person name="Lehtioe J."/>
        </authorList>
    </citation>
    <scope>NUCLEOTIDE SEQUENCE [LARGE SCALE GENOMIC DNA]</scope>
    <source>
        <strain evidence="13">ATCC 42132</strain>
    </source>
</reference>
<dbReference type="GO" id="GO:0016042">
    <property type="term" value="P:lipid catabolic process"/>
    <property type="evidence" value="ECO:0007669"/>
    <property type="project" value="UniProtKB-KW"/>
</dbReference>
<dbReference type="GO" id="GO:0005576">
    <property type="term" value="C:extracellular region"/>
    <property type="evidence" value="ECO:0007669"/>
    <property type="project" value="UniProtKB-SubCell"/>
</dbReference>
<dbReference type="Proteomes" id="UP000186303">
    <property type="component" value="Chromosome 3"/>
</dbReference>
<sequence>MRFFTSLFAFIAAATIVAAAPHKNHTMILAEKAKNDKFVDAPTSHAAPQNLPIKVDDLQMAAAFAQQPYCWDQKIGTKVGDGEIVWTTGDGWINQRGTIILSKSFGLVLAIQGTSATDTKGWIEDFSFLLNEPDERIRSKLESGSLVETGFQNAYLGLMDALIGGIKEMTKKYHKNKITIVGHSLGAAISQIAAVHVKTIWDDMLDRAILFGLPRVGNVHWANSVDKLMKGQLYYVFNGEDIVGRVPPRAFGYQHPSGQIWINPASSSHWKFYPGQENINGQLSQLPTLDVITTHLGSYFGTLIGWGTAICPAQVNNAPVN</sequence>
<keyword evidence="3" id="KW-0732">Signal</keyword>
<evidence type="ECO:0000256" key="2">
    <source>
        <dbReference type="ARBA" id="ARBA00022525"/>
    </source>
</evidence>
<dbReference type="RefSeq" id="XP_018741516.1">
    <property type="nucleotide sequence ID" value="XM_018884903.1"/>
</dbReference>
<accession>M5ECE0</accession>
<dbReference type="KEGG" id="msym:MSY001_3017"/>
<evidence type="ECO:0000256" key="3">
    <source>
        <dbReference type="ARBA" id="ARBA00022729"/>
    </source>
</evidence>
<feature type="domain" description="Fungal lipase-type" evidence="11">
    <location>
        <begin position="108"/>
        <end position="249"/>
    </location>
</feature>
<dbReference type="SUPFAM" id="SSF53474">
    <property type="entry name" value="alpha/beta-Hydrolases"/>
    <property type="match status" value="1"/>
</dbReference>
<evidence type="ECO:0000259" key="11">
    <source>
        <dbReference type="Pfam" id="PF01764"/>
    </source>
</evidence>
<keyword evidence="7" id="KW-1015">Disulfide bond</keyword>
<dbReference type="OrthoDB" id="426718at2759"/>
<evidence type="ECO:0000256" key="6">
    <source>
        <dbReference type="ARBA" id="ARBA00023098"/>
    </source>
</evidence>
<dbReference type="HOGENOM" id="CLU_032957_9_0_1"/>
<comment type="subcellular location">
    <subcellularLocation>
        <location evidence="1">Secreted</location>
    </subcellularLocation>
</comment>
<evidence type="ECO:0000256" key="5">
    <source>
        <dbReference type="ARBA" id="ARBA00022963"/>
    </source>
</evidence>
<evidence type="ECO:0000256" key="9">
    <source>
        <dbReference type="ARBA" id="ARBA00047591"/>
    </source>
</evidence>
<dbReference type="PANTHER" id="PTHR45856:SF25">
    <property type="entry name" value="FUNGAL LIPASE-LIKE DOMAIN-CONTAINING PROTEIN"/>
    <property type="match status" value="1"/>
</dbReference>
<dbReference type="InterPro" id="IPR051218">
    <property type="entry name" value="Sec_MonoDiacylglyc_Lipase"/>
</dbReference>
<evidence type="ECO:0000256" key="1">
    <source>
        <dbReference type="ARBA" id="ARBA00004613"/>
    </source>
</evidence>
<protein>
    <recommendedName>
        <fullName evidence="11">Fungal lipase-type domain-containing protein</fullName>
    </recommendedName>
</protein>
<evidence type="ECO:0000256" key="10">
    <source>
        <dbReference type="ARBA" id="ARBA00048461"/>
    </source>
</evidence>
<organism evidence="12 13">
    <name type="scientific">Malassezia sympodialis (strain ATCC 42132)</name>
    <name type="common">Atopic eczema-associated yeast</name>
    <dbReference type="NCBI Taxonomy" id="1230383"/>
    <lineage>
        <taxon>Eukaryota</taxon>
        <taxon>Fungi</taxon>
        <taxon>Dikarya</taxon>
        <taxon>Basidiomycota</taxon>
        <taxon>Ustilaginomycotina</taxon>
        <taxon>Malasseziomycetes</taxon>
        <taxon>Malasseziales</taxon>
        <taxon>Malasseziaceae</taxon>
        <taxon>Malassezia</taxon>
    </lineage>
</organism>
<dbReference type="Gene3D" id="3.40.50.1820">
    <property type="entry name" value="alpha/beta hydrolase"/>
    <property type="match status" value="1"/>
</dbReference>
<evidence type="ECO:0000313" key="12">
    <source>
        <dbReference type="EMBL" id="SHO78120.1"/>
    </source>
</evidence>
<evidence type="ECO:0000256" key="8">
    <source>
        <dbReference type="ARBA" id="ARBA00043996"/>
    </source>
</evidence>
<keyword evidence="6" id="KW-0443">Lipid metabolism</keyword>
<dbReference type="InterPro" id="IPR029058">
    <property type="entry name" value="AB_hydrolase_fold"/>
</dbReference>
<dbReference type="InterPro" id="IPR002921">
    <property type="entry name" value="Fungal_lipase-type"/>
</dbReference>
<evidence type="ECO:0000313" key="13">
    <source>
        <dbReference type="Proteomes" id="UP000186303"/>
    </source>
</evidence>
<dbReference type="PANTHER" id="PTHR45856">
    <property type="entry name" value="ALPHA/BETA-HYDROLASES SUPERFAMILY PROTEIN"/>
    <property type="match status" value="1"/>
</dbReference>
<dbReference type="CDD" id="cd00519">
    <property type="entry name" value="Lipase_3"/>
    <property type="match status" value="1"/>
</dbReference>
<gene>
    <name evidence="12" type="ORF">MSYG_2462</name>
</gene>
<keyword evidence="4" id="KW-0378">Hydrolase</keyword>
<evidence type="ECO:0000256" key="7">
    <source>
        <dbReference type="ARBA" id="ARBA00023157"/>
    </source>
</evidence>
<dbReference type="OMA" id="EGAMACE"/>
<dbReference type="VEuPathDB" id="FungiDB:MSYG_2462"/>
<name>M5ECE0_MALS4</name>
<dbReference type="GO" id="GO:0016787">
    <property type="term" value="F:hydrolase activity"/>
    <property type="evidence" value="ECO:0007669"/>
    <property type="project" value="UniProtKB-KW"/>
</dbReference>
<dbReference type="AlphaFoldDB" id="M5ECE0"/>